<dbReference type="Proteomes" id="UP001143362">
    <property type="component" value="Unassembled WGS sequence"/>
</dbReference>
<dbReference type="Pfam" id="PF09831">
    <property type="entry name" value="DUF2058"/>
    <property type="match status" value="1"/>
</dbReference>
<feature type="compositionally biased region" description="Basic residues" evidence="1">
    <location>
        <begin position="17"/>
        <end position="26"/>
    </location>
</feature>
<feature type="region of interest" description="Disordered" evidence="1">
    <location>
        <begin position="15"/>
        <end position="48"/>
    </location>
</feature>
<sequence length="180" mass="19893">MSSLQDQLLKAGLADKKKLRQAKKAKQKADNLQQRSPQQQADSSRDLAEQALVEKANRSRELSREQNAAAELKAVAAQVRQLIELNRVARHGAEISYNFADGKHIKKLYVSDKMQTQLANGVLAIARLGEGYEIIPAAVADKIRQRAESAIVVQNAVADSAEPADDDPYADYKVPDDLMW</sequence>
<evidence type="ECO:0000313" key="3">
    <source>
        <dbReference type="Proteomes" id="UP001143362"/>
    </source>
</evidence>
<gene>
    <name evidence="2" type="ORF">EYC98_02260</name>
</gene>
<accession>A0ABT3TD20</accession>
<name>A0ABT3TD20_9GAMM</name>
<dbReference type="InterPro" id="IPR018636">
    <property type="entry name" value="DUF2058"/>
</dbReference>
<protein>
    <submittedName>
        <fullName evidence="2">DUF2058 domain-containing protein</fullName>
    </submittedName>
</protein>
<proteinExistence type="predicted"/>
<evidence type="ECO:0000256" key="1">
    <source>
        <dbReference type="SAM" id="MobiDB-lite"/>
    </source>
</evidence>
<reference evidence="2" key="1">
    <citation type="submission" date="2019-02" db="EMBL/GenBank/DDBJ databases">
        <authorList>
            <person name="Li S.-H."/>
        </authorList>
    </citation>
    <scope>NUCLEOTIDE SEQUENCE</scope>
    <source>
        <strain evidence="2">IMCC14734</strain>
    </source>
</reference>
<keyword evidence="3" id="KW-1185">Reference proteome</keyword>
<dbReference type="RefSeq" id="WP_279243680.1">
    <property type="nucleotide sequence ID" value="NZ_SHNN01000001.1"/>
</dbReference>
<comment type="caution">
    <text evidence="2">The sequence shown here is derived from an EMBL/GenBank/DDBJ whole genome shotgun (WGS) entry which is preliminary data.</text>
</comment>
<dbReference type="EMBL" id="SHNN01000001">
    <property type="protein sequence ID" value="MCX2979681.1"/>
    <property type="molecule type" value="Genomic_DNA"/>
</dbReference>
<organism evidence="2 3">
    <name type="scientific">Candidatus Litorirhabdus singularis</name>
    <dbReference type="NCBI Taxonomy" id="2518993"/>
    <lineage>
        <taxon>Bacteria</taxon>
        <taxon>Pseudomonadati</taxon>
        <taxon>Pseudomonadota</taxon>
        <taxon>Gammaproteobacteria</taxon>
        <taxon>Cellvibrionales</taxon>
        <taxon>Halieaceae</taxon>
        <taxon>Candidatus Litorirhabdus</taxon>
    </lineage>
</organism>
<evidence type="ECO:0000313" key="2">
    <source>
        <dbReference type="EMBL" id="MCX2979681.1"/>
    </source>
</evidence>